<proteinExistence type="predicted"/>
<evidence type="ECO:0000313" key="4">
    <source>
        <dbReference type="Proteomes" id="UP000094385"/>
    </source>
</evidence>
<organism evidence="3 4">
    <name type="scientific">Lipomyces starkeyi NRRL Y-11557</name>
    <dbReference type="NCBI Taxonomy" id="675824"/>
    <lineage>
        <taxon>Eukaryota</taxon>
        <taxon>Fungi</taxon>
        <taxon>Dikarya</taxon>
        <taxon>Ascomycota</taxon>
        <taxon>Saccharomycotina</taxon>
        <taxon>Lipomycetes</taxon>
        <taxon>Lipomycetales</taxon>
        <taxon>Lipomycetaceae</taxon>
        <taxon>Lipomyces</taxon>
    </lineage>
</organism>
<sequence length="296" mass="33608">MAADRSLGRDVHFYDISSPDKVLGGLMLTPSITERTFLFAVGILIVSAHPYEVYLRGIDTPLRPTDEPLQPGKYDIKPDSPQGRLFITNELCITRILSLTVSGRDEAFRQRVRERDRKCVITGVVNPDRLIALHDWSSYHAAHIFPHSGEEWFIRNNYSRWITNREGTRDTGINSCQNGLLMLSHIHEKFDNFSIAINPDDNYRIITFRDDIFNVGGRLLDPVCRNPSNENSVRDELLRWHFRQAVLANMRGAGEPVFETDFPPGSDMVGEIRNGPDAIKRMEAELFARLGGLSLA</sequence>
<evidence type="ECO:0000259" key="1">
    <source>
        <dbReference type="Pfam" id="PF13391"/>
    </source>
</evidence>
<dbReference type="OrthoDB" id="2142759at2759"/>
<keyword evidence="4" id="KW-1185">Reference proteome</keyword>
<dbReference type="InterPro" id="IPR003615">
    <property type="entry name" value="HNH_nuc"/>
</dbReference>
<dbReference type="EMBL" id="KV454291">
    <property type="protein sequence ID" value="ODQ74709.1"/>
    <property type="molecule type" value="Genomic_DNA"/>
</dbReference>
<dbReference type="Pfam" id="PF25324">
    <property type="entry name" value="DUF7881"/>
    <property type="match status" value="1"/>
</dbReference>
<gene>
    <name evidence="3" type="ORF">LIPSTDRAFT_227201</name>
</gene>
<accession>A0A1E3QAI5</accession>
<feature type="domain" description="DUF7881" evidence="2">
    <location>
        <begin position="8"/>
        <end position="81"/>
    </location>
</feature>
<name>A0A1E3QAI5_LIPST</name>
<dbReference type="AlphaFoldDB" id="A0A1E3QAI5"/>
<reference evidence="3 4" key="1">
    <citation type="journal article" date="2016" name="Proc. Natl. Acad. Sci. U.S.A.">
        <title>Comparative genomics of biotechnologically important yeasts.</title>
        <authorList>
            <person name="Riley R."/>
            <person name="Haridas S."/>
            <person name="Wolfe K.H."/>
            <person name="Lopes M.R."/>
            <person name="Hittinger C.T."/>
            <person name="Goeker M."/>
            <person name="Salamov A.A."/>
            <person name="Wisecaver J.H."/>
            <person name="Long T.M."/>
            <person name="Calvey C.H."/>
            <person name="Aerts A.L."/>
            <person name="Barry K.W."/>
            <person name="Choi C."/>
            <person name="Clum A."/>
            <person name="Coughlan A.Y."/>
            <person name="Deshpande S."/>
            <person name="Douglass A.P."/>
            <person name="Hanson S.J."/>
            <person name="Klenk H.-P."/>
            <person name="LaButti K.M."/>
            <person name="Lapidus A."/>
            <person name="Lindquist E.A."/>
            <person name="Lipzen A.M."/>
            <person name="Meier-Kolthoff J.P."/>
            <person name="Ohm R.A."/>
            <person name="Otillar R.P."/>
            <person name="Pangilinan J.L."/>
            <person name="Peng Y."/>
            <person name="Rokas A."/>
            <person name="Rosa C.A."/>
            <person name="Scheuner C."/>
            <person name="Sibirny A.A."/>
            <person name="Slot J.C."/>
            <person name="Stielow J.B."/>
            <person name="Sun H."/>
            <person name="Kurtzman C.P."/>
            <person name="Blackwell M."/>
            <person name="Grigoriev I.V."/>
            <person name="Jeffries T.W."/>
        </authorList>
    </citation>
    <scope>NUCLEOTIDE SEQUENCE [LARGE SCALE GENOMIC DNA]</scope>
    <source>
        <strain evidence="3 4">NRRL Y-11557</strain>
    </source>
</reference>
<dbReference type="Proteomes" id="UP000094385">
    <property type="component" value="Unassembled WGS sequence"/>
</dbReference>
<protein>
    <submittedName>
        <fullName evidence="3">Uncharacterized protein</fullName>
    </submittedName>
</protein>
<evidence type="ECO:0000259" key="2">
    <source>
        <dbReference type="Pfam" id="PF25324"/>
    </source>
</evidence>
<dbReference type="Pfam" id="PF13391">
    <property type="entry name" value="HNH_2"/>
    <property type="match status" value="1"/>
</dbReference>
<evidence type="ECO:0000313" key="3">
    <source>
        <dbReference type="EMBL" id="ODQ74709.1"/>
    </source>
</evidence>
<dbReference type="InterPro" id="IPR057203">
    <property type="entry name" value="DUF7881"/>
</dbReference>
<feature type="domain" description="HNH nuclease" evidence="1">
    <location>
        <begin position="119"/>
        <end position="198"/>
    </location>
</feature>